<organism evidence="1 2">
    <name type="scientific">Anabarilius grahami</name>
    <name type="common">Kanglang fish</name>
    <name type="synonym">Barilius grahami</name>
    <dbReference type="NCBI Taxonomy" id="495550"/>
    <lineage>
        <taxon>Eukaryota</taxon>
        <taxon>Metazoa</taxon>
        <taxon>Chordata</taxon>
        <taxon>Craniata</taxon>
        <taxon>Vertebrata</taxon>
        <taxon>Euteleostomi</taxon>
        <taxon>Actinopterygii</taxon>
        <taxon>Neopterygii</taxon>
        <taxon>Teleostei</taxon>
        <taxon>Ostariophysi</taxon>
        <taxon>Cypriniformes</taxon>
        <taxon>Xenocyprididae</taxon>
        <taxon>Xenocypridinae</taxon>
        <taxon>Xenocypridinae incertae sedis</taxon>
        <taxon>Anabarilius</taxon>
    </lineage>
</organism>
<name>A0A3N0XSX4_ANAGA</name>
<keyword evidence="2" id="KW-1185">Reference proteome</keyword>
<sequence length="127" mass="13920">MLSLGLIPPGLLSLELERCCFLLQKGVAPFAKPRLGNEVVGEASDDFCPFFDTDFVNAERDKSNTVIGIYIIRPEDAEVSDPPSDVGLIIEGVKVLQNLGDVTKACALLLGIIYSLNHSYIRPEEHF</sequence>
<evidence type="ECO:0000313" key="1">
    <source>
        <dbReference type="EMBL" id="ROJ25235.1"/>
    </source>
</evidence>
<protein>
    <submittedName>
        <fullName evidence="1">Uncharacterized protein</fullName>
    </submittedName>
</protein>
<reference evidence="1 2" key="1">
    <citation type="submission" date="2018-10" db="EMBL/GenBank/DDBJ databases">
        <title>Genome assembly for a Yunnan-Guizhou Plateau 3E fish, Anabarilius grahami (Regan), and its evolutionary and genetic applications.</title>
        <authorList>
            <person name="Jiang W."/>
        </authorList>
    </citation>
    <scope>NUCLEOTIDE SEQUENCE [LARGE SCALE GENOMIC DNA]</scope>
    <source>
        <strain evidence="1">AG-KIZ</strain>
        <tissue evidence="1">Muscle</tissue>
    </source>
</reference>
<comment type="caution">
    <text evidence="1">The sequence shown here is derived from an EMBL/GenBank/DDBJ whole genome shotgun (WGS) entry which is preliminary data.</text>
</comment>
<dbReference type="Proteomes" id="UP000281406">
    <property type="component" value="Unassembled WGS sequence"/>
</dbReference>
<dbReference type="EMBL" id="RJVU01063416">
    <property type="protein sequence ID" value="ROJ25235.1"/>
    <property type="molecule type" value="Genomic_DNA"/>
</dbReference>
<dbReference type="OrthoDB" id="8952220at2759"/>
<evidence type="ECO:0000313" key="2">
    <source>
        <dbReference type="Proteomes" id="UP000281406"/>
    </source>
</evidence>
<proteinExistence type="predicted"/>
<accession>A0A3N0XSX4</accession>
<gene>
    <name evidence="1" type="ORF">DPX16_20048</name>
</gene>
<dbReference type="AlphaFoldDB" id="A0A3N0XSX4"/>